<dbReference type="NCBIfam" id="TIGR01079">
    <property type="entry name" value="rplX_bact"/>
    <property type="match status" value="1"/>
</dbReference>
<dbReference type="Gene3D" id="2.30.30.30">
    <property type="match status" value="1"/>
</dbReference>
<keyword evidence="4 7" id="KW-0689">Ribosomal protein</keyword>
<dbReference type="InterPro" id="IPR005824">
    <property type="entry name" value="KOW"/>
</dbReference>
<dbReference type="AlphaFoldDB" id="A0A3B1D2X5"/>
<dbReference type="SMART" id="SM00739">
    <property type="entry name" value="KOW"/>
    <property type="match status" value="1"/>
</dbReference>
<dbReference type="GO" id="GO:0019843">
    <property type="term" value="F:rRNA binding"/>
    <property type="evidence" value="ECO:0007669"/>
    <property type="project" value="UniProtKB-KW"/>
</dbReference>
<dbReference type="GO" id="GO:0003735">
    <property type="term" value="F:structural constituent of ribosome"/>
    <property type="evidence" value="ECO:0007669"/>
    <property type="project" value="InterPro"/>
</dbReference>
<dbReference type="EMBL" id="UOGC01000147">
    <property type="protein sequence ID" value="VAX23097.1"/>
    <property type="molecule type" value="Genomic_DNA"/>
</dbReference>
<accession>A0A3B1D2X5</accession>
<dbReference type="InterPro" id="IPR008991">
    <property type="entry name" value="Translation_prot_SH3-like_sf"/>
</dbReference>
<evidence type="ECO:0000256" key="2">
    <source>
        <dbReference type="ARBA" id="ARBA00022730"/>
    </source>
</evidence>
<evidence type="ECO:0000256" key="1">
    <source>
        <dbReference type="ARBA" id="ARBA00010618"/>
    </source>
</evidence>
<comment type="similarity">
    <text evidence="1">Belongs to the universal ribosomal protein uL24 family.</text>
</comment>
<dbReference type="PANTHER" id="PTHR12903">
    <property type="entry name" value="MITOCHONDRIAL RIBOSOMAL PROTEIN L24"/>
    <property type="match status" value="1"/>
</dbReference>
<dbReference type="CDD" id="cd06089">
    <property type="entry name" value="KOW_RPL26"/>
    <property type="match status" value="1"/>
</dbReference>
<feature type="domain" description="KOW" evidence="6">
    <location>
        <begin position="10"/>
        <end position="37"/>
    </location>
</feature>
<name>A0A3B1D2X5_9ZZZZ</name>
<proteinExistence type="inferred from homology"/>
<dbReference type="FunFam" id="2.30.30.30:FF:000004">
    <property type="entry name" value="50S ribosomal protein L24"/>
    <property type="match status" value="1"/>
</dbReference>
<reference evidence="7" key="1">
    <citation type="submission" date="2018-06" db="EMBL/GenBank/DDBJ databases">
        <authorList>
            <person name="Zhirakovskaya E."/>
        </authorList>
    </citation>
    <scope>NUCLEOTIDE SEQUENCE</scope>
</reference>
<dbReference type="InterPro" id="IPR003256">
    <property type="entry name" value="Ribosomal_uL24"/>
</dbReference>
<evidence type="ECO:0000256" key="5">
    <source>
        <dbReference type="ARBA" id="ARBA00023274"/>
    </source>
</evidence>
<gene>
    <name evidence="7" type="ORF">MNBD_NITROSPINAE01-344</name>
</gene>
<keyword evidence="5" id="KW-0687">Ribonucleoprotein</keyword>
<dbReference type="InterPro" id="IPR014722">
    <property type="entry name" value="Rib_uL2_dom2"/>
</dbReference>
<protein>
    <submittedName>
        <fullName evidence="7">LSU ribosomal protein L24p (L26e)</fullName>
    </submittedName>
</protein>
<dbReference type="GO" id="GO:0005840">
    <property type="term" value="C:ribosome"/>
    <property type="evidence" value="ECO:0007669"/>
    <property type="project" value="UniProtKB-KW"/>
</dbReference>
<dbReference type="SUPFAM" id="SSF50104">
    <property type="entry name" value="Translation proteins SH3-like domain"/>
    <property type="match status" value="1"/>
</dbReference>
<dbReference type="GO" id="GO:0006412">
    <property type="term" value="P:translation"/>
    <property type="evidence" value="ECO:0007669"/>
    <property type="project" value="InterPro"/>
</dbReference>
<organism evidence="7">
    <name type="scientific">hydrothermal vent metagenome</name>
    <dbReference type="NCBI Taxonomy" id="652676"/>
    <lineage>
        <taxon>unclassified sequences</taxon>
        <taxon>metagenomes</taxon>
        <taxon>ecological metagenomes</taxon>
    </lineage>
</organism>
<keyword evidence="3" id="KW-0694">RNA-binding</keyword>
<evidence type="ECO:0000256" key="3">
    <source>
        <dbReference type="ARBA" id="ARBA00022884"/>
    </source>
</evidence>
<keyword evidence="2" id="KW-0699">rRNA-binding</keyword>
<dbReference type="InterPro" id="IPR005825">
    <property type="entry name" value="Ribosomal_uL24_CS"/>
</dbReference>
<evidence type="ECO:0000256" key="4">
    <source>
        <dbReference type="ARBA" id="ARBA00022980"/>
    </source>
</evidence>
<sequence>MALGARNKMKIKKDDVVVVIAGADKGKKGRVIEAIPGEGRVIVEKVNIVKRHQRPTPQQRQGGIIEREAKFAASNVAIFCSKCDKAVRIGAKILEDGTKVRVCRKCGEMLDD</sequence>
<dbReference type="InterPro" id="IPR041988">
    <property type="entry name" value="Ribosomal_uL24_KOW"/>
</dbReference>
<evidence type="ECO:0000259" key="6">
    <source>
        <dbReference type="SMART" id="SM00739"/>
    </source>
</evidence>
<dbReference type="HAMAP" id="MF_01326_B">
    <property type="entry name" value="Ribosomal_uL24_B"/>
    <property type="match status" value="1"/>
</dbReference>
<evidence type="ECO:0000313" key="7">
    <source>
        <dbReference type="EMBL" id="VAX23097.1"/>
    </source>
</evidence>
<dbReference type="PROSITE" id="PS01108">
    <property type="entry name" value="RIBOSOMAL_L24"/>
    <property type="match status" value="1"/>
</dbReference>
<dbReference type="InterPro" id="IPR057264">
    <property type="entry name" value="Ribosomal_uL24_C"/>
</dbReference>
<dbReference type="GO" id="GO:1990904">
    <property type="term" value="C:ribonucleoprotein complex"/>
    <property type="evidence" value="ECO:0007669"/>
    <property type="project" value="UniProtKB-KW"/>
</dbReference>
<dbReference type="Pfam" id="PF17136">
    <property type="entry name" value="ribosomal_L24"/>
    <property type="match status" value="1"/>
</dbReference>
<dbReference type="Pfam" id="PF00467">
    <property type="entry name" value="KOW"/>
    <property type="match status" value="1"/>
</dbReference>